<dbReference type="EMBL" id="CP003944">
    <property type="protein sequence ID" value="AFZ49168.1"/>
    <property type="molecule type" value="Genomic_DNA"/>
</dbReference>
<comment type="cofactor">
    <cofactor evidence="6">
        <name>Zn(2+)</name>
        <dbReference type="ChEBI" id="CHEBI:29105"/>
    </cofactor>
    <text evidence="6">Binds 1 zinc ion per subunit.</text>
</comment>
<name>K9YST8_DACS8</name>
<keyword evidence="3 6" id="KW-0378">Hydrolase</keyword>
<keyword evidence="4 6" id="KW-0862">Zinc</keyword>
<dbReference type="HOGENOM" id="CLU_990242_0_0_3"/>
<reference evidence="9" key="1">
    <citation type="submission" date="2012-04" db="EMBL/GenBank/DDBJ databases">
        <title>Finished genome of Dactylococcopsis salina PCC 8305.</title>
        <authorList>
            <consortium name="US DOE Joint Genome Institute"/>
            <person name="Gugger M."/>
            <person name="Coursin T."/>
            <person name="Rippka R."/>
            <person name="Tandeau De Marsac N."/>
            <person name="Huntemann M."/>
            <person name="Wei C.-L."/>
            <person name="Han J."/>
            <person name="Detter J.C."/>
            <person name="Han C."/>
            <person name="Tapia R."/>
            <person name="Daligault H."/>
            <person name="Chen A."/>
            <person name="Krypides N."/>
            <person name="Mavromatis K."/>
            <person name="Markowitz V."/>
            <person name="Szeto E."/>
            <person name="Ivanova N."/>
            <person name="Ovchinnikova G."/>
            <person name="Pagani I."/>
            <person name="Pati A."/>
            <person name="Goodwin L."/>
            <person name="Peters L."/>
            <person name="Pitluck S."/>
            <person name="Woyke T."/>
            <person name="Kerfeld C."/>
        </authorList>
    </citation>
    <scope>NUCLEOTIDE SEQUENCE [LARGE SCALE GENOMIC DNA]</scope>
    <source>
        <strain evidence="9">PCC 8305</strain>
    </source>
</reference>
<evidence type="ECO:0000256" key="7">
    <source>
        <dbReference type="SAM" id="Phobius"/>
    </source>
</evidence>
<sequence length="281" mass="31657">MHTIMIVIGLFGAVIIRCARSPQGLSYTQRWQQTLFYFLFPPLLLLMTAMAVFCMGTQGRMLGLETGYWSYGLTLGFLGSAIAVLCWQFDQGARSSRKLSQYPTTSISDSIAHILPTSLPYSAQIGGWNSKLVISEGLFSLLDSAHLNAVIAHEKAHLYYRDTFWFFWLGWLYRITAWLPNSAALWEELLLLRELRADWKATQTVDSLLLAESLITVVNYTVQYPQVGCAALSCTANKSRLEERIEALINEEEVVAPPVVTLGKELVWALTPLITMPWHQC</sequence>
<keyword evidence="5 6" id="KW-0482">Metalloprotease</keyword>
<evidence type="ECO:0000256" key="6">
    <source>
        <dbReference type="RuleBase" id="RU003983"/>
    </source>
</evidence>
<dbReference type="Gene3D" id="3.30.2010.10">
    <property type="entry name" value="Metalloproteases ('zincins'), catalytic domain"/>
    <property type="match status" value="1"/>
</dbReference>
<gene>
    <name evidence="9" type="ORF">Dacsa_0377</name>
</gene>
<comment type="similarity">
    <text evidence="6">Belongs to the peptidase M48 family.</text>
</comment>
<dbReference type="PANTHER" id="PTHR34978">
    <property type="entry name" value="POSSIBLE SENSOR-TRANSDUCER PROTEIN BLAR"/>
    <property type="match status" value="1"/>
</dbReference>
<evidence type="ECO:0000256" key="4">
    <source>
        <dbReference type="ARBA" id="ARBA00022833"/>
    </source>
</evidence>
<dbReference type="InterPro" id="IPR001915">
    <property type="entry name" value="Peptidase_M48"/>
</dbReference>
<feature type="domain" description="Peptidase M48" evidence="8">
    <location>
        <begin position="129"/>
        <end position="164"/>
    </location>
</feature>
<keyword evidence="2" id="KW-0479">Metal-binding</keyword>
<dbReference type="CDD" id="cd07326">
    <property type="entry name" value="M56_BlaR1_MecR1_like"/>
    <property type="match status" value="1"/>
</dbReference>
<dbReference type="GO" id="GO:0004222">
    <property type="term" value="F:metalloendopeptidase activity"/>
    <property type="evidence" value="ECO:0007669"/>
    <property type="project" value="InterPro"/>
</dbReference>
<dbReference type="Proteomes" id="UP000010482">
    <property type="component" value="Chromosome"/>
</dbReference>
<dbReference type="PANTHER" id="PTHR34978:SF3">
    <property type="entry name" value="SLR0241 PROTEIN"/>
    <property type="match status" value="1"/>
</dbReference>
<dbReference type="KEGG" id="dsl:Dacsa_0377"/>
<dbReference type="GO" id="GO:0006508">
    <property type="term" value="P:proteolysis"/>
    <property type="evidence" value="ECO:0007669"/>
    <property type="project" value="UniProtKB-KW"/>
</dbReference>
<dbReference type="InterPro" id="IPR052173">
    <property type="entry name" value="Beta-lactam_resp_regulator"/>
</dbReference>
<feature type="transmembrane region" description="Helical" evidence="7">
    <location>
        <begin position="36"/>
        <end position="56"/>
    </location>
</feature>
<evidence type="ECO:0000256" key="3">
    <source>
        <dbReference type="ARBA" id="ARBA00022801"/>
    </source>
</evidence>
<protein>
    <submittedName>
        <fullName evidence="9">Zn-dependent protease with chaperone function</fullName>
    </submittedName>
</protein>
<accession>K9YST8</accession>
<keyword evidence="7" id="KW-0812">Transmembrane</keyword>
<evidence type="ECO:0000259" key="8">
    <source>
        <dbReference type="Pfam" id="PF01435"/>
    </source>
</evidence>
<dbReference type="RefSeq" id="WP_015228181.1">
    <property type="nucleotide sequence ID" value="NC_019780.1"/>
</dbReference>
<keyword evidence="7" id="KW-1133">Transmembrane helix</keyword>
<evidence type="ECO:0000256" key="5">
    <source>
        <dbReference type="ARBA" id="ARBA00023049"/>
    </source>
</evidence>
<dbReference type="OrthoDB" id="462286at2"/>
<evidence type="ECO:0000313" key="9">
    <source>
        <dbReference type="EMBL" id="AFZ49168.1"/>
    </source>
</evidence>
<dbReference type="STRING" id="13035.Dacsa_0377"/>
<keyword evidence="1 6" id="KW-0645">Protease</keyword>
<dbReference type="AlphaFoldDB" id="K9YST8"/>
<evidence type="ECO:0000256" key="1">
    <source>
        <dbReference type="ARBA" id="ARBA00022670"/>
    </source>
</evidence>
<keyword evidence="10" id="KW-1185">Reference proteome</keyword>
<evidence type="ECO:0000313" key="10">
    <source>
        <dbReference type="Proteomes" id="UP000010482"/>
    </source>
</evidence>
<dbReference type="GO" id="GO:0046872">
    <property type="term" value="F:metal ion binding"/>
    <property type="evidence" value="ECO:0007669"/>
    <property type="project" value="UniProtKB-KW"/>
</dbReference>
<keyword evidence="7" id="KW-0472">Membrane</keyword>
<organism evidence="9 10">
    <name type="scientific">Dactylococcopsis salina (strain PCC 8305)</name>
    <name type="common">Myxobactron salinum</name>
    <dbReference type="NCBI Taxonomy" id="13035"/>
    <lineage>
        <taxon>Bacteria</taxon>
        <taxon>Bacillati</taxon>
        <taxon>Cyanobacteriota</taxon>
        <taxon>Cyanophyceae</taxon>
        <taxon>Nodosilineales</taxon>
        <taxon>Cymatolegaceae</taxon>
        <taxon>Dactylococcopsis</taxon>
    </lineage>
</organism>
<evidence type="ECO:0000256" key="2">
    <source>
        <dbReference type="ARBA" id="ARBA00022723"/>
    </source>
</evidence>
<feature type="transmembrane region" description="Helical" evidence="7">
    <location>
        <begin position="68"/>
        <end position="90"/>
    </location>
</feature>
<dbReference type="eggNOG" id="COG0501">
    <property type="taxonomic scope" value="Bacteria"/>
</dbReference>
<feature type="transmembrane region" description="Helical" evidence="7">
    <location>
        <begin position="165"/>
        <end position="186"/>
    </location>
</feature>
<proteinExistence type="inferred from homology"/>
<dbReference type="Pfam" id="PF01435">
    <property type="entry name" value="Peptidase_M48"/>
    <property type="match status" value="1"/>
</dbReference>